<reference evidence="2" key="2">
    <citation type="submission" date="2019-01" db="EMBL/GenBank/DDBJ databases">
        <authorList>
            <consortium name="NCBI Pathogen Detection Project"/>
        </authorList>
    </citation>
    <scope>NUCLEOTIDE SEQUENCE</scope>
    <source>
        <strain evidence="2">Salmonella enterica subsp. enterica</strain>
    </source>
</reference>
<reference evidence="2" key="1">
    <citation type="journal article" date="2018" name="Genome Biol.">
        <title>SKESA: strategic k-mer extension for scrupulous assemblies.</title>
        <authorList>
            <person name="Souvorov A."/>
            <person name="Agarwala R."/>
            <person name="Lipman D.J."/>
        </authorList>
    </citation>
    <scope>NUCLEOTIDE SEQUENCE</scope>
    <source>
        <strain evidence="2">Salmonella enterica subsp. enterica</strain>
    </source>
</reference>
<dbReference type="EMBL" id="DAAOEH010000006">
    <property type="protein sequence ID" value="HAD2684618.1"/>
    <property type="molecule type" value="Genomic_DNA"/>
</dbReference>
<evidence type="ECO:0000313" key="2">
    <source>
        <dbReference type="EMBL" id="HAD2651225.1"/>
    </source>
</evidence>
<dbReference type="EMBL" id="DAAOEA010000006">
    <property type="protein sequence ID" value="HAD2651225.1"/>
    <property type="molecule type" value="Genomic_DNA"/>
</dbReference>
<protein>
    <submittedName>
        <fullName evidence="2">Uncharacterized protein</fullName>
    </submittedName>
</protein>
<proteinExistence type="predicted"/>
<gene>
    <name evidence="1" type="ORF">G1H51_09200</name>
    <name evidence="3" type="ORF">G1H77_09110</name>
    <name evidence="2" type="ORF">G1I19_09185</name>
</gene>
<evidence type="ECO:0000313" key="1">
    <source>
        <dbReference type="EMBL" id="HAD2549137.1"/>
    </source>
</evidence>
<accession>A0A3Z7QPW4</accession>
<comment type="caution">
    <text evidence="2">The sequence shown here is derived from an EMBL/GenBank/DDBJ whole genome shotgun (WGS) entry which is preliminary data.</text>
</comment>
<name>A0A3Z7QPW4_SALET</name>
<evidence type="ECO:0000313" key="3">
    <source>
        <dbReference type="EMBL" id="HAD2684618.1"/>
    </source>
</evidence>
<dbReference type="EMBL" id="DAAOCX010000006">
    <property type="protein sequence ID" value="HAD2549137.1"/>
    <property type="molecule type" value="Genomic_DNA"/>
</dbReference>
<dbReference type="AlphaFoldDB" id="A0A3Z7QPW4"/>
<organism evidence="2">
    <name type="scientific">Salmonella enterica I</name>
    <dbReference type="NCBI Taxonomy" id="59201"/>
    <lineage>
        <taxon>Bacteria</taxon>
        <taxon>Pseudomonadati</taxon>
        <taxon>Pseudomonadota</taxon>
        <taxon>Gammaproteobacteria</taxon>
        <taxon>Enterobacterales</taxon>
        <taxon>Enterobacteriaceae</taxon>
        <taxon>Salmonella</taxon>
    </lineage>
</organism>
<sequence>MSPSHGDALFCCVKRSASRQNTVAFLLLLEEPDADKTSHSNNVVVWLSLRRMVNLTTRCPTGYKWRKTRHTYRRAISRITTTMRALPVSELNGPFLCPTHLTKEVCLESNQHLCLARQYSHRCVPVFSPHQARWYPLSLYNLRIFLCLMNILLLWVSCLTV</sequence>